<organism evidence="7 8">
    <name type="scientific">Klebsormidium nitens</name>
    <name type="common">Green alga</name>
    <name type="synonym">Ulothrix nitens</name>
    <dbReference type="NCBI Taxonomy" id="105231"/>
    <lineage>
        <taxon>Eukaryota</taxon>
        <taxon>Viridiplantae</taxon>
        <taxon>Streptophyta</taxon>
        <taxon>Klebsormidiophyceae</taxon>
        <taxon>Klebsormidiales</taxon>
        <taxon>Klebsormidiaceae</taxon>
        <taxon>Klebsormidium</taxon>
    </lineage>
</organism>
<dbReference type="PANTHER" id="PTHR19846:SF0">
    <property type="entry name" value="PRE-MRNA PROCESSING FACTOR 4"/>
    <property type="match status" value="1"/>
</dbReference>
<dbReference type="PROSITE" id="PS50089">
    <property type="entry name" value="ZF_RING_2"/>
    <property type="match status" value="1"/>
</dbReference>
<dbReference type="PANTHER" id="PTHR19846">
    <property type="entry name" value="WD40 REPEAT PROTEIN"/>
    <property type="match status" value="1"/>
</dbReference>
<keyword evidence="1 4" id="KW-0853">WD repeat</keyword>
<dbReference type="OMA" id="HTFAMHS"/>
<dbReference type="InterPro" id="IPR019775">
    <property type="entry name" value="WD40_repeat_CS"/>
</dbReference>
<feature type="repeat" description="WD" evidence="4">
    <location>
        <begin position="339"/>
        <end position="380"/>
    </location>
</feature>
<dbReference type="InterPro" id="IPR015943">
    <property type="entry name" value="WD40/YVTN_repeat-like_dom_sf"/>
</dbReference>
<name>A0A1Y1HXA2_KLENI</name>
<evidence type="ECO:0000256" key="5">
    <source>
        <dbReference type="SAM" id="Coils"/>
    </source>
</evidence>
<dbReference type="Pfam" id="PF13639">
    <property type="entry name" value="zf-RING_2"/>
    <property type="match status" value="1"/>
</dbReference>
<dbReference type="OrthoDB" id="1852675at2759"/>
<sequence length="507" mass="55796">MVLLCCICFENAQSDKVQARVTICGHICCSDCADIWFQNETACPVCRKSLNIRTELITIFNQEPAASDVKRSSAGEEAVSSTAKDASEDVQIKSILAQVSSRWQMACIERAQLKCKLADSEKQRLELAEKLARCQEQNAALLRSLQEEVLPPYRVEQDGGYDSEGAGCEENERGDGVITRLDVARRWRQPPAEVEERLNAGYWTLAQTFATHSEPVHGIAVGTTSSGRTLVGTASWDHRAVLYDVEEGTEVTQLLGHSLGLYAIAFSKQKPDLVATVSSDHTCRLWSATSGECLQVLEGHADEVNGLSFQANSSLLATASDDHTAIIWDTEKAEPVVALQGHRNTVYGVCFQPRGSLIATASFDWTAKLWDPRTGEDVQTLEGHQEDVIGVDMDESGRLLVTGSDDTTAMVWDLRMGQPLAVLRQHTGEVKRVAFSPYSRMLATTSGDVTARLFDTSTFECLHVLSSHADHVFDVAWSPSVDFLVTASHDRFWKLWRPSLGGDTKLL</sequence>
<dbReference type="InterPro" id="IPR020472">
    <property type="entry name" value="WD40_PAC1"/>
</dbReference>
<dbReference type="EMBL" id="DF237021">
    <property type="protein sequence ID" value="GAQ81146.1"/>
    <property type="molecule type" value="Genomic_DNA"/>
</dbReference>
<dbReference type="STRING" id="105231.A0A1Y1HXA2"/>
<evidence type="ECO:0000256" key="3">
    <source>
        <dbReference type="PROSITE-ProRule" id="PRU00175"/>
    </source>
</evidence>
<dbReference type="SUPFAM" id="SSF50978">
    <property type="entry name" value="WD40 repeat-like"/>
    <property type="match status" value="1"/>
</dbReference>
<keyword evidence="3" id="KW-0862">Zinc</keyword>
<accession>A0A1Y1HXA2</accession>
<keyword evidence="5" id="KW-0175">Coiled coil</keyword>
<keyword evidence="3" id="KW-0863">Zinc-finger</keyword>
<keyword evidence="7" id="KW-0687">Ribonucleoprotein</keyword>
<feature type="domain" description="RING-type" evidence="6">
    <location>
        <begin position="5"/>
        <end position="47"/>
    </location>
</feature>
<dbReference type="Gene3D" id="2.130.10.10">
    <property type="entry name" value="YVTN repeat-like/Quinoprotein amine dehydrogenase"/>
    <property type="match status" value="2"/>
</dbReference>
<dbReference type="PROSITE" id="PS00678">
    <property type="entry name" value="WD_REPEATS_1"/>
    <property type="match status" value="2"/>
</dbReference>
<evidence type="ECO:0000256" key="4">
    <source>
        <dbReference type="PROSITE-ProRule" id="PRU00221"/>
    </source>
</evidence>
<dbReference type="GO" id="GO:1990904">
    <property type="term" value="C:ribonucleoprotein complex"/>
    <property type="evidence" value="ECO:0007669"/>
    <property type="project" value="UniProtKB-KW"/>
</dbReference>
<dbReference type="InterPro" id="IPR001680">
    <property type="entry name" value="WD40_rpt"/>
</dbReference>
<dbReference type="PROSITE" id="PS50294">
    <property type="entry name" value="WD_REPEATS_REGION"/>
    <property type="match status" value="5"/>
</dbReference>
<evidence type="ECO:0000256" key="1">
    <source>
        <dbReference type="ARBA" id="ARBA00022574"/>
    </source>
</evidence>
<protein>
    <submittedName>
        <fullName evidence="7">U4/U6 small nuclear ribonucleoprotein PRP4</fullName>
    </submittedName>
</protein>
<feature type="repeat" description="WD" evidence="4">
    <location>
        <begin position="381"/>
        <end position="422"/>
    </location>
</feature>
<feature type="repeat" description="WD" evidence="4">
    <location>
        <begin position="423"/>
        <end position="464"/>
    </location>
</feature>
<dbReference type="GO" id="GO:0000209">
    <property type="term" value="P:protein polyubiquitination"/>
    <property type="evidence" value="ECO:0000318"/>
    <property type="project" value="GO_Central"/>
</dbReference>
<keyword evidence="2" id="KW-0677">Repeat</keyword>
<dbReference type="InterPro" id="IPR036322">
    <property type="entry name" value="WD40_repeat_dom_sf"/>
</dbReference>
<dbReference type="CDD" id="cd00200">
    <property type="entry name" value="WD40"/>
    <property type="match status" value="1"/>
</dbReference>
<evidence type="ECO:0000256" key="2">
    <source>
        <dbReference type="ARBA" id="ARBA00022737"/>
    </source>
</evidence>
<dbReference type="SUPFAM" id="SSF57850">
    <property type="entry name" value="RING/U-box"/>
    <property type="match status" value="1"/>
</dbReference>
<evidence type="ECO:0000313" key="8">
    <source>
        <dbReference type="Proteomes" id="UP000054558"/>
    </source>
</evidence>
<dbReference type="AlphaFoldDB" id="A0A1Y1HXA2"/>
<proteinExistence type="predicted"/>
<dbReference type="PRINTS" id="PR00320">
    <property type="entry name" value="GPROTEINBRPT"/>
</dbReference>
<dbReference type="GO" id="GO:0008270">
    <property type="term" value="F:zinc ion binding"/>
    <property type="evidence" value="ECO:0007669"/>
    <property type="project" value="UniProtKB-KW"/>
</dbReference>
<dbReference type="PROSITE" id="PS50082">
    <property type="entry name" value="WD_REPEATS_2"/>
    <property type="match status" value="6"/>
</dbReference>
<evidence type="ECO:0000259" key="6">
    <source>
        <dbReference type="PROSITE" id="PS50089"/>
    </source>
</evidence>
<dbReference type="SMART" id="SM00320">
    <property type="entry name" value="WD40"/>
    <property type="match status" value="7"/>
</dbReference>
<feature type="repeat" description="WD" evidence="4">
    <location>
        <begin position="297"/>
        <end position="338"/>
    </location>
</feature>
<dbReference type="InterPro" id="IPR001841">
    <property type="entry name" value="Znf_RING"/>
</dbReference>
<dbReference type="Proteomes" id="UP000054558">
    <property type="component" value="Unassembled WGS sequence"/>
</dbReference>
<keyword evidence="8" id="KW-1185">Reference proteome</keyword>
<feature type="repeat" description="WD" evidence="4">
    <location>
        <begin position="465"/>
        <end position="496"/>
    </location>
</feature>
<dbReference type="InterPro" id="IPR013083">
    <property type="entry name" value="Znf_RING/FYVE/PHD"/>
</dbReference>
<dbReference type="SMART" id="SM00184">
    <property type="entry name" value="RING"/>
    <property type="match status" value="1"/>
</dbReference>
<dbReference type="Pfam" id="PF00400">
    <property type="entry name" value="WD40"/>
    <property type="match status" value="7"/>
</dbReference>
<keyword evidence="3" id="KW-0479">Metal-binding</keyword>
<gene>
    <name evidence="7" type="ORF">KFL_000720150</name>
</gene>
<feature type="repeat" description="WD" evidence="4">
    <location>
        <begin position="254"/>
        <end position="296"/>
    </location>
</feature>
<reference evidence="7 8" key="1">
    <citation type="journal article" date="2014" name="Nat. Commun.">
        <title>Klebsormidium flaccidum genome reveals primary factors for plant terrestrial adaptation.</title>
        <authorList>
            <person name="Hori K."/>
            <person name="Maruyama F."/>
            <person name="Fujisawa T."/>
            <person name="Togashi T."/>
            <person name="Yamamoto N."/>
            <person name="Seo M."/>
            <person name="Sato S."/>
            <person name="Yamada T."/>
            <person name="Mori H."/>
            <person name="Tajima N."/>
            <person name="Moriyama T."/>
            <person name="Ikeuchi M."/>
            <person name="Watanabe M."/>
            <person name="Wada H."/>
            <person name="Kobayashi K."/>
            <person name="Saito M."/>
            <person name="Masuda T."/>
            <person name="Sasaki-Sekimoto Y."/>
            <person name="Mashiguchi K."/>
            <person name="Awai K."/>
            <person name="Shimojima M."/>
            <person name="Masuda S."/>
            <person name="Iwai M."/>
            <person name="Nobusawa T."/>
            <person name="Narise T."/>
            <person name="Kondo S."/>
            <person name="Saito H."/>
            <person name="Sato R."/>
            <person name="Murakawa M."/>
            <person name="Ihara Y."/>
            <person name="Oshima-Yamada Y."/>
            <person name="Ohtaka K."/>
            <person name="Satoh M."/>
            <person name="Sonobe K."/>
            <person name="Ishii M."/>
            <person name="Ohtani R."/>
            <person name="Kanamori-Sato M."/>
            <person name="Honoki R."/>
            <person name="Miyazaki D."/>
            <person name="Mochizuki H."/>
            <person name="Umetsu J."/>
            <person name="Higashi K."/>
            <person name="Shibata D."/>
            <person name="Kamiya Y."/>
            <person name="Sato N."/>
            <person name="Nakamura Y."/>
            <person name="Tabata S."/>
            <person name="Ida S."/>
            <person name="Kurokawa K."/>
            <person name="Ohta H."/>
        </authorList>
    </citation>
    <scope>NUCLEOTIDE SEQUENCE [LARGE SCALE GENOMIC DNA]</scope>
    <source>
        <strain evidence="7 8">NIES-2285</strain>
    </source>
</reference>
<feature type="coiled-coil region" evidence="5">
    <location>
        <begin position="108"/>
        <end position="138"/>
    </location>
</feature>
<evidence type="ECO:0000313" key="7">
    <source>
        <dbReference type="EMBL" id="GAQ81146.1"/>
    </source>
</evidence>
<dbReference type="Gene3D" id="3.30.40.10">
    <property type="entry name" value="Zinc/RING finger domain, C3HC4 (zinc finger)"/>
    <property type="match status" value="1"/>
</dbReference>